<dbReference type="Proteomes" id="UP000673434">
    <property type="component" value="Unassembled WGS sequence"/>
</dbReference>
<protein>
    <submittedName>
        <fullName evidence="1">Uncharacterized protein</fullName>
    </submittedName>
</protein>
<evidence type="ECO:0000313" key="1">
    <source>
        <dbReference type="EMBL" id="MBQ0600884.1"/>
    </source>
</evidence>
<dbReference type="EMBL" id="JAGKON010000013">
    <property type="protein sequence ID" value="MBQ0600884.1"/>
    <property type="molecule type" value="Genomic_DNA"/>
</dbReference>
<organism evidence="1 2">
    <name type="scientific">Klebsiella oxytoca</name>
    <dbReference type="NCBI Taxonomy" id="571"/>
    <lineage>
        <taxon>Bacteria</taxon>
        <taxon>Pseudomonadati</taxon>
        <taxon>Pseudomonadota</taxon>
        <taxon>Gammaproteobacteria</taxon>
        <taxon>Enterobacterales</taxon>
        <taxon>Enterobacteriaceae</taxon>
        <taxon>Klebsiella/Raoultella group</taxon>
        <taxon>Klebsiella</taxon>
    </lineage>
</organism>
<proteinExistence type="predicted"/>
<dbReference type="RefSeq" id="WP_210846287.1">
    <property type="nucleotide sequence ID" value="NZ_JAGKON010000013.1"/>
</dbReference>
<comment type="caution">
    <text evidence="1">The sequence shown here is derived from an EMBL/GenBank/DDBJ whole genome shotgun (WGS) entry which is preliminary data.</text>
</comment>
<accession>A0AAP2FLP7</accession>
<dbReference type="AlphaFoldDB" id="A0AAP2FLP7"/>
<gene>
    <name evidence="1" type="ORF">J7S78_13885</name>
</gene>
<sequence length="60" mass="6523">MTQCSNDGDVEPKGEKLSPFSVLMYSSNPDDIAEIQRKKSAGLTHKEAIEKILEDRGGTG</sequence>
<evidence type="ECO:0000313" key="2">
    <source>
        <dbReference type="Proteomes" id="UP000673434"/>
    </source>
</evidence>
<reference evidence="1 2" key="1">
    <citation type="submission" date="2021-03" db="EMBL/GenBank/DDBJ databases">
        <authorList>
            <person name="Stanton E."/>
        </authorList>
    </citation>
    <scope>NUCLEOTIDE SEQUENCE [LARGE SCALE GENOMIC DNA]</scope>
    <source>
        <strain evidence="1 2">2020EL-00037</strain>
    </source>
</reference>
<keyword evidence="2" id="KW-1185">Reference proteome</keyword>
<name>A0AAP2FLP7_KLEOX</name>